<feature type="transmembrane region" description="Helical" evidence="1">
    <location>
        <begin position="187"/>
        <end position="208"/>
    </location>
</feature>
<reference evidence="2" key="1">
    <citation type="journal article" date="2009" name="PLoS Genet.">
        <title>Sequencing, mapping, and analysis of 27,455 maize full-length cDNAs.</title>
        <authorList>
            <person name="Soderlund C."/>
            <person name="Descour A."/>
            <person name="Kudrna D."/>
            <person name="Bomhoff M."/>
            <person name="Boyd L."/>
            <person name="Currie J."/>
            <person name="Angelova A."/>
            <person name="Collura K."/>
            <person name="Wissotski M."/>
            <person name="Ashley E."/>
            <person name="Morrow D."/>
            <person name="Fernandes J."/>
            <person name="Walbot V."/>
            <person name="Yu Y."/>
        </authorList>
    </citation>
    <scope>NUCLEOTIDE SEQUENCE</scope>
    <source>
        <strain evidence="2">B73</strain>
    </source>
</reference>
<feature type="transmembrane region" description="Helical" evidence="1">
    <location>
        <begin position="145"/>
        <end position="167"/>
    </location>
</feature>
<dbReference type="ExpressionAtlas" id="B8A2A4">
    <property type="expression patterns" value="baseline and differential"/>
</dbReference>
<accession>B8A2A4</accession>
<organism evidence="2">
    <name type="scientific">Zea mays</name>
    <name type="common">Maize</name>
    <dbReference type="NCBI Taxonomy" id="4577"/>
    <lineage>
        <taxon>Eukaryota</taxon>
        <taxon>Viridiplantae</taxon>
        <taxon>Streptophyta</taxon>
        <taxon>Embryophyta</taxon>
        <taxon>Tracheophyta</taxon>
        <taxon>Spermatophyta</taxon>
        <taxon>Magnoliopsida</taxon>
        <taxon>Liliopsida</taxon>
        <taxon>Poales</taxon>
        <taxon>Poaceae</taxon>
        <taxon>PACMAD clade</taxon>
        <taxon>Panicoideae</taxon>
        <taxon>Andropogonodae</taxon>
        <taxon>Andropogoneae</taxon>
        <taxon>Tripsacinae</taxon>
        <taxon>Zea</taxon>
    </lineage>
</organism>
<dbReference type="EMBL" id="BT055696">
    <property type="protein sequence ID" value="ACL54303.1"/>
    <property type="molecule type" value="mRNA"/>
</dbReference>
<dbReference type="PANTHER" id="PTHR28062:SF1">
    <property type="entry name" value="TRANSMEMBRANE PROTEIN"/>
    <property type="match status" value="1"/>
</dbReference>
<evidence type="ECO:0000313" key="2">
    <source>
        <dbReference type="EMBL" id="ACL54303.1"/>
    </source>
</evidence>
<protein>
    <submittedName>
        <fullName evidence="2">Uncharacterized protein</fullName>
    </submittedName>
</protein>
<evidence type="ECO:0000256" key="1">
    <source>
        <dbReference type="SAM" id="Phobius"/>
    </source>
</evidence>
<dbReference type="PANTHER" id="PTHR28062">
    <property type="entry name" value="K+-H+ EXCHANGE-LIKE PROTEIN"/>
    <property type="match status" value="1"/>
</dbReference>
<keyword evidence="1" id="KW-0472">Membrane</keyword>
<sequence length="213" mass="23213">MQARVVVFPVKGRAWCFALPRASAAAPAADGALPRPTLRDLWRGISSGSRTAPEKAEAVVDFVADKMNRAWVGFGSAPEGSMKSRIHSFGLKLLSRVRPSEVLLKSVTKDVSALEIVHPASINSRLVRRRLRHIAVRGASVHKKFLYGSVCLLPVTSVFMVGLQSFFGVVVSSTTNNSKQFCQLKGLIFSSDIIILDLLLILLCQVLAKGQRM</sequence>
<keyword evidence="1" id="KW-0812">Transmembrane</keyword>
<proteinExistence type="evidence at transcript level"/>
<keyword evidence="1" id="KW-1133">Transmembrane helix</keyword>
<dbReference type="InterPro" id="IPR018786">
    <property type="entry name" value="Mit_KHE1"/>
</dbReference>
<dbReference type="AlphaFoldDB" id="B8A2A4"/>
<dbReference type="Pfam" id="PF10173">
    <property type="entry name" value="Mit_KHE1"/>
    <property type="match status" value="1"/>
</dbReference>
<name>B8A2A4_MAIZE</name>